<dbReference type="KEGG" id="fal:FRAAL0340"/>
<evidence type="ECO:0000313" key="1">
    <source>
        <dbReference type="EMBL" id="CAJ59016.1"/>
    </source>
</evidence>
<reference evidence="1 2" key="1">
    <citation type="journal article" date="2007" name="Genome Res.">
        <title>Genome characteristics of facultatively symbiotic Frankia sp. strains reflect host range and host plant biogeography.</title>
        <authorList>
            <person name="Normand P."/>
            <person name="Lapierre P."/>
            <person name="Tisa L.S."/>
            <person name="Gogarten J.P."/>
            <person name="Alloisio N."/>
            <person name="Bagnarol E."/>
            <person name="Bassi C.A."/>
            <person name="Berry A.M."/>
            <person name="Bickhart D.M."/>
            <person name="Choisne N."/>
            <person name="Couloux A."/>
            <person name="Cournoyer B."/>
            <person name="Cruveiller S."/>
            <person name="Daubin V."/>
            <person name="Demange N."/>
            <person name="Francino M.P."/>
            <person name="Goltsman E."/>
            <person name="Huang Y."/>
            <person name="Kopp O.R."/>
            <person name="Labarre L."/>
            <person name="Lapidus A."/>
            <person name="Lavire C."/>
            <person name="Marechal J."/>
            <person name="Martinez M."/>
            <person name="Mastronunzio J.E."/>
            <person name="Mullin B.C."/>
            <person name="Niemann J."/>
            <person name="Pujic P."/>
            <person name="Rawnsley T."/>
            <person name="Rouy Z."/>
            <person name="Schenowitz C."/>
            <person name="Sellstedt A."/>
            <person name="Tavares F."/>
            <person name="Tomkins J.P."/>
            <person name="Vallenet D."/>
            <person name="Valverde C."/>
            <person name="Wall L.G."/>
            <person name="Wang Y."/>
            <person name="Medigue C."/>
            <person name="Benson D.R."/>
        </authorList>
    </citation>
    <scope>NUCLEOTIDE SEQUENCE [LARGE SCALE GENOMIC DNA]</scope>
    <source>
        <strain evidence="2">DSM 45986 / CECT 9034 / ACN14a</strain>
    </source>
</reference>
<protein>
    <submittedName>
        <fullName evidence="1">Uncharacterized protein</fullName>
    </submittedName>
</protein>
<dbReference type="EMBL" id="CT573213">
    <property type="protein sequence ID" value="CAJ59016.1"/>
    <property type="molecule type" value="Genomic_DNA"/>
</dbReference>
<sequence length="105" mass="11630">MCRRAVRTVRAAVPAICRGGRTRAWPNGARGMEVNVRRRVREVGRCCRSSTEFILEKPGTFVVETVMHATSEVIDCDFVVVVVTSNPTHSPCYVGVRSRAQGPVR</sequence>
<dbReference type="Proteomes" id="UP000000657">
    <property type="component" value="Chromosome"/>
</dbReference>
<dbReference type="AlphaFoldDB" id="Q0RTT2"/>
<gene>
    <name evidence="1" type="ordered locus">FRAAL0340</name>
</gene>
<accession>Q0RTT2</accession>
<evidence type="ECO:0000313" key="2">
    <source>
        <dbReference type="Proteomes" id="UP000000657"/>
    </source>
</evidence>
<proteinExistence type="predicted"/>
<organism evidence="1 2">
    <name type="scientific">Frankia alni (strain DSM 45986 / CECT 9034 / ACN14a)</name>
    <dbReference type="NCBI Taxonomy" id="326424"/>
    <lineage>
        <taxon>Bacteria</taxon>
        <taxon>Bacillati</taxon>
        <taxon>Actinomycetota</taxon>
        <taxon>Actinomycetes</taxon>
        <taxon>Frankiales</taxon>
        <taxon>Frankiaceae</taxon>
        <taxon>Frankia</taxon>
    </lineage>
</organism>
<keyword evidence="2" id="KW-1185">Reference proteome</keyword>
<name>Q0RTT2_FRAAA</name>
<dbReference type="HOGENOM" id="CLU_2232606_0_0_11"/>